<dbReference type="Proteomes" id="UP000478052">
    <property type="component" value="Unassembled WGS sequence"/>
</dbReference>
<dbReference type="EMBL" id="VUJU01010194">
    <property type="protein sequence ID" value="KAF0715385.1"/>
    <property type="molecule type" value="Genomic_DNA"/>
</dbReference>
<dbReference type="AlphaFoldDB" id="A0A6G0W0U2"/>
<reference evidence="1 2" key="1">
    <citation type="submission" date="2019-08" db="EMBL/GenBank/DDBJ databases">
        <title>Whole genome of Aphis craccivora.</title>
        <authorList>
            <person name="Voronova N.V."/>
            <person name="Shulinski R.S."/>
            <person name="Bandarenka Y.V."/>
            <person name="Zhorov D.G."/>
            <person name="Warner D."/>
        </authorList>
    </citation>
    <scope>NUCLEOTIDE SEQUENCE [LARGE SCALE GENOMIC DNA]</scope>
    <source>
        <strain evidence="1">180601</strain>
        <tissue evidence="1">Whole Body</tissue>
    </source>
</reference>
<evidence type="ECO:0000313" key="2">
    <source>
        <dbReference type="Proteomes" id="UP000478052"/>
    </source>
</evidence>
<gene>
    <name evidence="1" type="ORF">FWK35_00038269</name>
</gene>
<keyword evidence="2" id="KW-1185">Reference proteome</keyword>
<evidence type="ECO:0000313" key="1">
    <source>
        <dbReference type="EMBL" id="KAF0715385.1"/>
    </source>
</evidence>
<organism evidence="1 2">
    <name type="scientific">Aphis craccivora</name>
    <name type="common">Cowpea aphid</name>
    <dbReference type="NCBI Taxonomy" id="307492"/>
    <lineage>
        <taxon>Eukaryota</taxon>
        <taxon>Metazoa</taxon>
        <taxon>Ecdysozoa</taxon>
        <taxon>Arthropoda</taxon>
        <taxon>Hexapoda</taxon>
        <taxon>Insecta</taxon>
        <taxon>Pterygota</taxon>
        <taxon>Neoptera</taxon>
        <taxon>Paraneoptera</taxon>
        <taxon>Hemiptera</taxon>
        <taxon>Sternorrhyncha</taxon>
        <taxon>Aphidomorpha</taxon>
        <taxon>Aphidoidea</taxon>
        <taxon>Aphididae</taxon>
        <taxon>Aphidini</taxon>
        <taxon>Aphis</taxon>
        <taxon>Aphis</taxon>
    </lineage>
</organism>
<sequence length="90" mass="10539">MAVRKKSNNHCSVYGCNTYYFSDKSISFHQLPNRNEPKILHKNNFGIEELVDRRRIWEIVLKLTKAPFNFKGTCYYGLIKTETGTVFCNT</sequence>
<name>A0A6G0W0U2_APHCR</name>
<proteinExistence type="predicted"/>
<comment type="caution">
    <text evidence="1">The sequence shown here is derived from an EMBL/GenBank/DDBJ whole genome shotgun (WGS) entry which is preliminary data.</text>
</comment>
<dbReference type="OrthoDB" id="6619240at2759"/>
<protein>
    <submittedName>
        <fullName evidence="1">Ribonucleoside-diphosphate reductase</fullName>
    </submittedName>
</protein>
<accession>A0A6G0W0U2</accession>